<comment type="caution">
    <text evidence="1">The sequence shown here is derived from an EMBL/GenBank/DDBJ whole genome shotgun (WGS) entry which is preliminary data.</text>
</comment>
<organism evidence="1 2">
    <name type="scientific">Racocetra persica</name>
    <dbReference type="NCBI Taxonomy" id="160502"/>
    <lineage>
        <taxon>Eukaryota</taxon>
        <taxon>Fungi</taxon>
        <taxon>Fungi incertae sedis</taxon>
        <taxon>Mucoromycota</taxon>
        <taxon>Glomeromycotina</taxon>
        <taxon>Glomeromycetes</taxon>
        <taxon>Diversisporales</taxon>
        <taxon>Gigasporaceae</taxon>
        <taxon>Racocetra</taxon>
    </lineage>
</organism>
<feature type="non-terminal residue" evidence="1">
    <location>
        <position position="1"/>
    </location>
</feature>
<dbReference type="Proteomes" id="UP000789920">
    <property type="component" value="Unassembled WGS sequence"/>
</dbReference>
<sequence length="419" mass="48694">GNRPDYQRAKEWEKNNKPKISISKFKNGDRVLRKKQNINYAEFTKAKSVQSENNHETFDQTHFEIIYNSLDPNKIWTLKSSGRVVEEVIYDYARNLTHESYLHSFIINDIDAETKSLFFEEEWQEIFNVEVNDKPKLKSSIKDLLKNCSVDDPKKLRKILYESFLSDDFDLEFINYAYQGMMFLWNKDENPFDHSKLEGWYEVNVWGRLIDPAFDNLLNIDLVRGEGMSLASSDRKNFKRSLDTRKKVGRKGDGVFRLHKDRLEFGIIEAGRKWEGQAGSKYLSDSLKASKMLKDMLCQLVSECDMKESLSRKLQAVGILHGANRIQIITADLPEGYITRIRRRKIQEVTGRLTVSNPLALVLKEILYAKTIISQTVDVISKKYLDIEKVLDSDDEYDMLPVIELVETFATPRPSETCV</sequence>
<name>A0ACA9P9Y3_9GLOM</name>
<protein>
    <submittedName>
        <fullName evidence="1">15023_t:CDS:1</fullName>
    </submittedName>
</protein>
<dbReference type="EMBL" id="CAJVQC010019159">
    <property type="protein sequence ID" value="CAG8698903.1"/>
    <property type="molecule type" value="Genomic_DNA"/>
</dbReference>
<gene>
    <name evidence="1" type="ORF">RPERSI_LOCUS9922</name>
</gene>
<evidence type="ECO:0000313" key="1">
    <source>
        <dbReference type="EMBL" id="CAG8698903.1"/>
    </source>
</evidence>
<evidence type="ECO:0000313" key="2">
    <source>
        <dbReference type="Proteomes" id="UP000789920"/>
    </source>
</evidence>
<reference evidence="1" key="1">
    <citation type="submission" date="2021-06" db="EMBL/GenBank/DDBJ databases">
        <authorList>
            <person name="Kallberg Y."/>
            <person name="Tangrot J."/>
            <person name="Rosling A."/>
        </authorList>
    </citation>
    <scope>NUCLEOTIDE SEQUENCE</scope>
    <source>
        <strain evidence="1">MA461A</strain>
    </source>
</reference>
<keyword evidence="2" id="KW-1185">Reference proteome</keyword>
<accession>A0ACA9P9Y3</accession>
<proteinExistence type="predicted"/>